<feature type="non-terminal residue" evidence="2">
    <location>
        <position position="1"/>
    </location>
</feature>
<name>B9TGW7_RICCO</name>
<feature type="region of interest" description="Disordered" evidence="1">
    <location>
        <begin position="17"/>
        <end position="73"/>
    </location>
</feature>
<evidence type="ECO:0000256" key="1">
    <source>
        <dbReference type="SAM" id="MobiDB-lite"/>
    </source>
</evidence>
<dbReference type="EMBL" id="EQ981010">
    <property type="protein sequence ID" value="EEF24897.1"/>
    <property type="molecule type" value="Genomic_DNA"/>
</dbReference>
<feature type="compositionally biased region" description="Low complexity" evidence="1">
    <location>
        <begin position="47"/>
        <end position="60"/>
    </location>
</feature>
<dbReference type="Proteomes" id="UP000008311">
    <property type="component" value="Unassembled WGS sequence"/>
</dbReference>
<feature type="compositionally biased region" description="Low complexity" evidence="1">
    <location>
        <begin position="20"/>
        <end position="32"/>
    </location>
</feature>
<evidence type="ECO:0000313" key="2">
    <source>
        <dbReference type="EMBL" id="EEF24897.1"/>
    </source>
</evidence>
<dbReference type="AlphaFoldDB" id="B9TGW7"/>
<accession>B9TGW7</accession>
<feature type="non-terminal residue" evidence="2">
    <location>
        <position position="73"/>
    </location>
</feature>
<keyword evidence="3" id="KW-1185">Reference proteome</keyword>
<organism evidence="2 3">
    <name type="scientific">Ricinus communis</name>
    <name type="common">Castor bean</name>
    <dbReference type="NCBI Taxonomy" id="3988"/>
    <lineage>
        <taxon>Eukaryota</taxon>
        <taxon>Viridiplantae</taxon>
        <taxon>Streptophyta</taxon>
        <taxon>Embryophyta</taxon>
        <taxon>Tracheophyta</taxon>
        <taxon>Spermatophyta</taxon>
        <taxon>Magnoliopsida</taxon>
        <taxon>eudicotyledons</taxon>
        <taxon>Gunneridae</taxon>
        <taxon>Pentapetalae</taxon>
        <taxon>rosids</taxon>
        <taxon>fabids</taxon>
        <taxon>Malpighiales</taxon>
        <taxon>Euphorbiaceae</taxon>
        <taxon>Acalyphoideae</taxon>
        <taxon>Acalypheae</taxon>
        <taxon>Ricinus</taxon>
    </lineage>
</organism>
<sequence length="73" mass="7489">APPTAWMYRWRAAPVPPAAACPAPAAPRSLHPAPRHAAPRAPPPSSATPTTPSTRAQTRAPKPDTSIAPSSPP</sequence>
<protein>
    <submittedName>
        <fullName evidence="2">Uncharacterized protein</fullName>
    </submittedName>
</protein>
<proteinExistence type="predicted"/>
<reference evidence="3" key="1">
    <citation type="journal article" date="2010" name="Nat. Biotechnol.">
        <title>Draft genome sequence of the oilseed species Ricinus communis.</title>
        <authorList>
            <person name="Chan A.P."/>
            <person name="Crabtree J."/>
            <person name="Zhao Q."/>
            <person name="Lorenzi H."/>
            <person name="Orvis J."/>
            <person name="Puiu D."/>
            <person name="Melake-Berhan A."/>
            <person name="Jones K.M."/>
            <person name="Redman J."/>
            <person name="Chen G."/>
            <person name="Cahoon E.B."/>
            <person name="Gedil M."/>
            <person name="Stanke M."/>
            <person name="Haas B.J."/>
            <person name="Wortman J.R."/>
            <person name="Fraser-Liggett C.M."/>
            <person name="Ravel J."/>
            <person name="Rabinowicz P.D."/>
        </authorList>
    </citation>
    <scope>NUCLEOTIDE SEQUENCE [LARGE SCALE GENOMIC DNA]</scope>
    <source>
        <strain evidence="3">cv. Hale</strain>
    </source>
</reference>
<evidence type="ECO:0000313" key="3">
    <source>
        <dbReference type="Proteomes" id="UP000008311"/>
    </source>
</evidence>
<gene>
    <name evidence="2" type="ORF">RCOM_1817740</name>
</gene>
<dbReference type="InParanoid" id="B9TGW7"/>